<evidence type="ECO:0000313" key="3">
    <source>
        <dbReference type="EMBL" id="MBP1936859.1"/>
    </source>
</evidence>
<name>A0ABS4H2W5_9BACL</name>
<evidence type="ECO:0000313" key="4">
    <source>
        <dbReference type="Proteomes" id="UP001519273"/>
    </source>
</evidence>
<feature type="domain" description="Peptidase M1 membrane alanine aminopeptidase" evidence="2">
    <location>
        <begin position="295"/>
        <end position="490"/>
    </location>
</feature>
<dbReference type="Pfam" id="PF01433">
    <property type="entry name" value="Peptidase_M1"/>
    <property type="match status" value="1"/>
</dbReference>
<sequence>MRKRSAIISFICVVIAAIAIGAFWGISTQGIPQRTQPASLQGVSTSYGFSLQLEPDRRTVKGTMDVLAQNTSKDTLDAIYFHLYPNTFRDSKKLSGVNWTYVLGDYKEDGWIDISNVKKEEANASYHVNDSILKIDAPNWKPGDTVHVSLDFNLHIPVNSSRLSLDEHIVYLGNFLPIRAVYDQNGWNLDPYYPMGDPFYSETSDYKLHVSIPKDLQLATSGTDGEQAGTVKGKFRSFDVEAKKVRDFAMVVMDSEYEHKTDKVGDVTVRSWYRKTDNQFAATSLHITAVQSVDFYSKLWGKYPYPEYDVIRTSGFFGGMEYPGLVYIQGNVYGNANDPIGALDVAHETGHQWWYSLVGNNEVTEPWIDESLTQYATLRYLRSYNSSFYDEYLARIRQGEIIAKTFEKDGVGVGSSVDQFPNWSSYAKLVYNKGADMFVRLGEAVGDDKMDAALKKYFETFEYKNATSSDLINAFAAELGPEVKSYFQSWLNGGTAEFKGAVK</sequence>
<accession>A0ABS4H2W5</accession>
<keyword evidence="1" id="KW-0812">Transmembrane</keyword>
<dbReference type="InterPro" id="IPR014782">
    <property type="entry name" value="Peptidase_M1_dom"/>
</dbReference>
<keyword evidence="1" id="KW-1133">Transmembrane helix</keyword>
<dbReference type="Gene3D" id="1.10.390.10">
    <property type="entry name" value="Neutral Protease Domain 2"/>
    <property type="match status" value="1"/>
</dbReference>
<dbReference type="CDD" id="cd09604">
    <property type="entry name" value="M1_APN_like"/>
    <property type="match status" value="1"/>
</dbReference>
<proteinExistence type="predicted"/>
<keyword evidence="4" id="KW-1185">Reference proteome</keyword>
<dbReference type="InterPro" id="IPR034015">
    <property type="entry name" value="M1_LTA4H"/>
</dbReference>
<reference evidence="3 4" key="1">
    <citation type="submission" date="2021-03" db="EMBL/GenBank/DDBJ databases">
        <title>Genomic Encyclopedia of Type Strains, Phase IV (KMG-IV): sequencing the most valuable type-strain genomes for metagenomic binning, comparative biology and taxonomic classification.</title>
        <authorList>
            <person name="Goeker M."/>
        </authorList>
    </citation>
    <scope>NUCLEOTIDE SEQUENCE [LARGE SCALE GENOMIC DNA]</scope>
    <source>
        <strain evidence="3 4">DSM 23491</strain>
    </source>
</reference>
<dbReference type="PANTHER" id="PTHR45726">
    <property type="entry name" value="LEUKOTRIENE A-4 HYDROLASE"/>
    <property type="match status" value="1"/>
</dbReference>
<dbReference type="InterPro" id="IPR027268">
    <property type="entry name" value="Peptidase_M4/M1_CTD_sf"/>
</dbReference>
<dbReference type="SUPFAM" id="SSF55486">
    <property type="entry name" value="Metalloproteases ('zincins'), catalytic domain"/>
    <property type="match status" value="1"/>
</dbReference>
<dbReference type="RefSeq" id="WP_209848133.1">
    <property type="nucleotide sequence ID" value="NZ_CBCRVE010000003.1"/>
</dbReference>
<feature type="transmembrane region" description="Helical" evidence="1">
    <location>
        <begin position="7"/>
        <end position="26"/>
    </location>
</feature>
<keyword evidence="1" id="KW-0472">Membrane</keyword>
<dbReference type="Proteomes" id="UP001519273">
    <property type="component" value="Unassembled WGS sequence"/>
</dbReference>
<evidence type="ECO:0000256" key="1">
    <source>
        <dbReference type="SAM" id="Phobius"/>
    </source>
</evidence>
<protein>
    <recommendedName>
        <fullName evidence="2">Peptidase M1 membrane alanine aminopeptidase domain-containing protein</fullName>
    </recommendedName>
</protein>
<comment type="caution">
    <text evidence="3">The sequence shown here is derived from an EMBL/GenBank/DDBJ whole genome shotgun (WGS) entry which is preliminary data.</text>
</comment>
<dbReference type="EMBL" id="JAGGKP010000002">
    <property type="protein sequence ID" value="MBP1936859.1"/>
    <property type="molecule type" value="Genomic_DNA"/>
</dbReference>
<gene>
    <name evidence="3" type="ORF">J2Z20_001740</name>
</gene>
<dbReference type="PANTHER" id="PTHR45726:SF3">
    <property type="entry name" value="LEUKOTRIENE A-4 HYDROLASE"/>
    <property type="match status" value="1"/>
</dbReference>
<organism evidence="3 4">
    <name type="scientific">Paenibacillus sediminis</name>
    <dbReference type="NCBI Taxonomy" id="664909"/>
    <lineage>
        <taxon>Bacteria</taxon>
        <taxon>Bacillati</taxon>
        <taxon>Bacillota</taxon>
        <taxon>Bacilli</taxon>
        <taxon>Bacillales</taxon>
        <taxon>Paenibacillaceae</taxon>
        <taxon>Paenibacillus</taxon>
    </lineage>
</organism>
<evidence type="ECO:0000259" key="2">
    <source>
        <dbReference type="Pfam" id="PF01433"/>
    </source>
</evidence>